<keyword evidence="1" id="KW-1133">Transmembrane helix</keyword>
<comment type="caution">
    <text evidence="2">The sequence shown here is derived from an EMBL/GenBank/DDBJ whole genome shotgun (WGS) entry which is preliminary data.</text>
</comment>
<organism evidence="2 3">
    <name type="scientific">Polarella glacialis</name>
    <name type="common">Dinoflagellate</name>
    <dbReference type="NCBI Taxonomy" id="89957"/>
    <lineage>
        <taxon>Eukaryota</taxon>
        <taxon>Sar</taxon>
        <taxon>Alveolata</taxon>
        <taxon>Dinophyceae</taxon>
        <taxon>Suessiales</taxon>
        <taxon>Suessiaceae</taxon>
        <taxon>Polarella</taxon>
    </lineage>
</organism>
<dbReference type="AlphaFoldDB" id="A0A813LAH5"/>
<dbReference type="Proteomes" id="UP000626109">
    <property type="component" value="Unassembled WGS sequence"/>
</dbReference>
<proteinExistence type="predicted"/>
<gene>
    <name evidence="2" type="ORF">PGLA2088_LOCUS42803</name>
</gene>
<evidence type="ECO:0000256" key="1">
    <source>
        <dbReference type="SAM" id="Phobius"/>
    </source>
</evidence>
<reference evidence="2" key="1">
    <citation type="submission" date="2021-02" db="EMBL/GenBank/DDBJ databases">
        <authorList>
            <person name="Dougan E. K."/>
            <person name="Rhodes N."/>
            <person name="Thang M."/>
            <person name="Chan C."/>
        </authorList>
    </citation>
    <scope>NUCLEOTIDE SEQUENCE</scope>
</reference>
<name>A0A813LAH5_POLGL</name>
<evidence type="ECO:0000313" key="3">
    <source>
        <dbReference type="Proteomes" id="UP000626109"/>
    </source>
</evidence>
<sequence>MYDVKACRTNHTCNTCKITTRINQWQHYTSVPKIDKNKSIAFVVCLLFQVLCATANNQRNTVDFLGTEKINALQCCYCCFVLLLLLLLLFLLLFSKNKVSNNMQQLVQR</sequence>
<protein>
    <submittedName>
        <fullName evidence="2">Uncharacterized protein</fullName>
    </submittedName>
</protein>
<keyword evidence="1" id="KW-0812">Transmembrane</keyword>
<accession>A0A813LAH5</accession>
<feature type="transmembrane region" description="Helical" evidence="1">
    <location>
        <begin position="70"/>
        <end position="94"/>
    </location>
</feature>
<feature type="transmembrane region" description="Helical" evidence="1">
    <location>
        <begin position="40"/>
        <end position="58"/>
    </location>
</feature>
<keyword evidence="1" id="KW-0472">Membrane</keyword>
<dbReference type="EMBL" id="CAJNNW010034487">
    <property type="protein sequence ID" value="CAE8722874.1"/>
    <property type="molecule type" value="Genomic_DNA"/>
</dbReference>
<evidence type="ECO:0000313" key="2">
    <source>
        <dbReference type="EMBL" id="CAE8722874.1"/>
    </source>
</evidence>